<sequence length="131" mass="14649">MSHWEEHGITMRKLFGAYCSGGVFGHGILLGQIFQKRQVVERVSTDETDPAGEVPRAEAINPAKPAPPASTPTAVTNVDVIYIDSSDLTSEDERLKRKVPSKRDYEQFQGHEDPQRHMGKLLWTSKAACWN</sequence>
<keyword evidence="2" id="KW-0812">Transmembrane</keyword>
<organism evidence="3 4">
    <name type="scientific">Truncatella angustata</name>
    <dbReference type="NCBI Taxonomy" id="152316"/>
    <lineage>
        <taxon>Eukaryota</taxon>
        <taxon>Fungi</taxon>
        <taxon>Dikarya</taxon>
        <taxon>Ascomycota</taxon>
        <taxon>Pezizomycotina</taxon>
        <taxon>Sordariomycetes</taxon>
        <taxon>Xylariomycetidae</taxon>
        <taxon>Amphisphaeriales</taxon>
        <taxon>Sporocadaceae</taxon>
        <taxon>Truncatella</taxon>
    </lineage>
</organism>
<protein>
    <submittedName>
        <fullName evidence="3">Uncharacterized protein</fullName>
    </submittedName>
</protein>
<feature type="region of interest" description="Disordered" evidence="1">
    <location>
        <begin position="44"/>
        <end position="72"/>
    </location>
</feature>
<comment type="caution">
    <text evidence="3">The sequence shown here is derived from an EMBL/GenBank/DDBJ whole genome shotgun (WGS) entry which is preliminary data.</text>
</comment>
<keyword evidence="2" id="KW-1133">Transmembrane helix</keyword>
<keyword evidence="4" id="KW-1185">Reference proteome</keyword>
<evidence type="ECO:0000313" key="4">
    <source>
        <dbReference type="Proteomes" id="UP000758603"/>
    </source>
</evidence>
<dbReference type="AlphaFoldDB" id="A0A9P8UE12"/>
<accession>A0A9P8UE12</accession>
<reference evidence="3" key="1">
    <citation type="journal article" date="2021" name="Nat. Commun.">
        <title>Genetic determinants of endophytism in the Arabidopsis root mycobiome.</title>
        <authorList>
            <person name="Mesny F."/>
            <person name="Miyauchi S."/>
            <person name="Thiergart T."/>
            <person name="Pickel B."/>
            <person name="Atanasova L."/>
            <person name="Karlsson M."/>
            <person name="Huettel B."/>
            <person name="Barry K.W."/>
            <person name="Haridas S."/>
            <person name="Chen C."/>
            <person name="Bauer D."/>
            <person name="Andreopoulos W."/>
            <person name="Pangilinan J."/>
            <person name="LaButti K."/>
            <person name="Riley R."/>
            <person name="Lipzen A."/>
            <person name="Clum A."/>
            <person name="Drula E."/>
            <person name="Henrissat B."/>
            <person name="Kohler A."/>
            <person name="Grigoriev I.V."/>
            <person name="Martin F.M."/>
            <person name="Hacquard S."/>
        </authorList>
    </citation>
    <scope>NUCLEOTIDE SEQUENCE</scope>
    <source>
        <strain evidence="3">MPI-SDFR-AT-0073</strain>
    </source>
</reference>
<dbReference type="Proteomes" id="UP000758603">
    <property type="component" value="Unassembled WGS sequence"/>
</dbReference>
<dbReference type="EMBL" id="JAGPXC010000008">
    <property type="protein sequence ID" value="KAH6648194.1"/>
    <property type="molecule type" value="Genomic_DNA"/>
</dbReference>
<name>A0A9P8UE12_9PEZI</name>
<proteinExistence type="predicted"/>
<feature type="compositionally biased region" description="Basic and acidic residues" evidence="1">
    <location>
        <begin position="91"/>
        <end position="116"/>
    </location>
</feature>
<evidence type="ECO:0000313" key="3">
    <source>
        <dbReference type="EMBL" id="KAH6648194.1"/>
    </source>
</evidence>
<feature type="transmembrane region" description="Helical" evidence="2">
    <location>
        <begin position="15"/>
        <end position="34"/>
    </location>
</feature>
<evidence type="ECO:0000256" key="1">
    <source>
        <dbReference type="SAM" id="MobiDB-lite"/>
    </source>
</evidence>
<evidence type="ECO:0000256" key="2">
    <source>
        <dbReference type="SAM" id="Phobius"/>
    </source>
</evidence>
<dbReference type="RefSeq" id="XP_045954706.1">
    <property type="nucleotide sequence ID" value="XM_046108093.1"/>
</dbReference>
<feature type="region of interest" description="Disordered" evidence="1">
    <location>
        <begin position="88"/>
        <end position="117"/>
    </location>
</feature>
<gene>
    <name evidence="3" type="ORF">BKA67DRAFT_662910</name>
</gene>
<dbReference type="GeneID" id="70136984"/>
<keyword evidence="2" id="KW-0472">Membrane</keyword>